<feature type="region of interest" description="Disordered" evidence="2">
    <location>
        <begin position="482"/>
        <end position="521"/>
    </location>
</feature>
<organism evidence="4 5">
    <name type="scientific">Panagrellus redivivus</name>
    <name type="common">Microworm</name>
    <dbReference type="NCBI Taxonomy" id="6233"/>
    <lineage>
        <taxon>Eukaryota</taxon>
        <taxon>Metazoa</taxon>
        <taxon>Ecdysozoa</taxon>
        <taxon>Nematoda</taxon>
        <taxon>Chromadorea</taxon>
        <taxon>Rhabditida</taxon>
        <taxon>Tylenchina</taxon>
        <taxon>Panagrolaimomorpha</taxon>
        <taxon>Panagrolaimoidea</taxon>
        <taxon>Panagrolaimidae</taxon>
        <taxon>Panagrellus</taxon>
    </lineage>
</organism>
<feature type="domain" description="ELM2" evidence="3">
    <location>
        <begin position="43"/>
        <end position="128"/>
    </location>
</feature>
<sequence>MATISPKKYSPPRPTDDDCNGRLRRSKRLASALGLEPQPVEKKQKRDDNERFAVVPKFADPENTEDRKVLEDLLIDPEQAAQLDEDSVKAYLAAAGSKLGADEHSSLVHLAQSGYDLKLAMESIDSPDSLPRATINGDHGTGIWTAKELKTLSTQLNKENNAKKMKTLKKLLPAKKVTNIVNAYYNLKKYRCNNESKSYFCNFKLQIAKTELGYDYVKSADCANCRDQLWMEADSENLDVDLCALCALYHINFRTMRPNAAVTEEVFDFGLLPNECQCQIEMREANEECLASLRKCAGKDVITVNGTHLAHLGQQLVGMSVSSAVMQLMDPKVIQYDHNYIFVCHNGIASLAEFERLDLNLSSDDASTSGSMSSNDSIISSSSTNSEECSKPEMSDEDKLRAKMRETLANLKNMPSDMRHCALVCMSLFDPEFLRQAYNAELAKSKRSEPDCMLYGTVNEIGKITPASDAKFAEYYEEILKNLEPTPSESTSDDSDSTATSKKAPKKTPKRQPARRGKRSQ</sequence>
<keyword evidence="1" id="KW-0539">Nucleus</keyword>
<dbReference type="WBParaSite" id="Pan_g19591.t1">
    <property type="protein sequence ID" value="Pan_g19591.t1"/>
    <property type="gene ID" value="Pan_g19591"/>
</dbReference>
<dbReference type="InterPro" id="IPR000949">
    <property type="entry name" value="ELM2_dom"/>
</dbReference>
<evidence type="ECO:0000313" key="4">
    <source>
        <dbReference type="Proteomes" id="UP000492821"/>
    </source>
</evidence>
<feature type="compositionally biased region" description="Low complexity" evidence="2">
    <location>
        <begin position="364"/>
        <end position="386"/>
    </location>
</feature>
<protein>
    <submittedName>
        <fullName evidence="5">ELM2 domain-containing protein</fullName>
    </submittedName>
</protein>
<feature type="compositionally biased region" description="Basic residues" evidence="2">
    <location>
        <begin position="503"/>
        <end position="521"/>
    </location>
</feature>
<feature type="region of interest" description="Disordered" evidence="2">
    <location>
        <begin position="1"/>
        <end position="51"/>
    </location>
</feature>
<dbReference type="PROSITE" id="PS51156">
    <property type="entry name" value="ELM2"/>
    <property type="match status" value="1"/>
</dbReference>
<feature type="compositionally biased region" description="Basic and acidic residues" evidence="2">
    <location>
        <begin position="388"/>
        <end position="398"/>
    </location>
</feature>
<evidence type="ECO:0000256" key="2">
    <source>
        <dbReference type="SAM" id="MobiDB-lite"/>
    </source>
</evidence>
<keyword evidence="4" id="KW-1185">Reference proteome</keyword>
<evidence type="ECO:0000313" key="5">
    <source>
        <dbReference type="WBParaSite" id="Pan_g19591.t1"/>
    </source>
</evidence>
<accession>A0A7E4VDP8</accession>
<reference evidence="5" key="2">
    <citation type="submission" date="2020-10" db="UniProtKB">
        <authorList>
            <consortium name="WormBaseParasite"/>
        </authorList>
    </citation>
    <scope>IDENTIFICATION</scope>
</reference>
<dbReference type="Proteomes" id="UP000492821">
    <property type="component" value="Unassembled WGS sequence"/>
</dbReference>
<name>A0A7E4VDP8_PANRE</name>
<dbReference type="AlphaFoldDB" id="A0A7E4VDP8"/>
<evidence type="ECO:0000256" key="1">
    <source>
        <dbReference type="ARBA" id="ARBA00023242"/>
    </source>
</evidence>
<proteinExistence type="predicted"/>
<reference evidence="4" key="1">
    <citation type="journal article" date="2013" name="Genetics">
        <title>The draft genome and transcriptome of Panagrellus redivivus are shaped by the harsh demands of a free-living lifestyle.</title>
        <authorList>
            <person name="Srinivasan J."/>
            <person name="Dillman A.R."/>
            <person name="Macchietto M.G."/>
            <person name="Heikkinen L."/>
            <person name="Lakso M."/>
            <person name="Fracchia K.M."/>
            <person name="Antoshechkin I."/>
            <person name="Mortazavi A."/>
            <person name="Wong G."/>
            <person name="Sternberg P.W."/>
        </authorList>
    </citation>
    <scope>NUCLEOTIDE SEQUENCE [LARGE SCALE GENOMIC DNA]</scope>
    <source>
        <strain evidence="4">MT8872</strain>
    </source>
</reference>
<evidence type="ECO:0000259" key="3">
    <source>
        <dbReference type="PROSITE" id="PS51156"/>
    </source>
</evidence>
<feature type="region of interest" description="Disordered" evidence="2">
    <location>
        <begin position="364"/>
        <end position="398"/>
    </location>
</feature>
<feature type="compositionally biased region" description="Basic and acidic residues" evidence="2">
    <location>
        <begin position="39"/>
        <end position="51"/>
    </location>
</feature>